<dbReference type="Gene3D" id="3.40.50.10660">
    <property type="entry name" value="PrpR receptor domain-like"/>
    <property type="match status" value="1"/>
</dbReference>
<dbReference type="Gene3D" id="3.30.450.20">
    <property type="entry name" value="PAS domain"/>
    <property type="match status" value="1"/>
</dbReference>
<dbReference type="Pfam" id="PF25601">
    <property type="entry name" value="AAA_lid_14"/>
    <property type="match status" value="1"/>
</dbReference>
<dbReference type="SUPFAM" id="SSF55785">
    <property type="entry name" value="PYP-like sensor domain (PAS domain)"/>
    <property type="match status" value="1"/>
</dbReference>
<dbReference type="SUPFAM" id="SSF46689">
    <property type="entry name" value="Homeodomain-like"/>
    <property type="match status" value="1"/>
</dbReference>
<dbReference type="PROSITE" id="PS50045">
    <property type="entry name" value="SIGMA54_INTERACT_4"/>
    <property type="match status" value="1"/>
</dbReference>
<dbReference type="InterPro" id="IPR010524">
    <property type="entry name" value="Sig_transdc_resp-reg_PrpR_N"/>
</dbReference>
<dbReference type="Gene3D" id="1.10.10.60">
    <property type="entry name" value="Homeodomain-like"/>
    <property type="match status" value="1"/>
</dbReference>
<dbReference type="Pfam" id="PF06506">
    <property type="entry name" value="PrpR_N"/>
    <property type="match status" value="1"/>
</dbReference>
<keyword evidence="1" id="KW-0547">Nucleotide-binding</keyword>
<dbReference type="InterPro" id="IPR035965">
    <property type="entry name" value="PAS-like_dom_sf"/>
</dbReference>
<dbReference type="InterPro" id="IPR058031">
    <property type="entry name" value="AAA_lid_NorR"/>
</dbReference>
<dbReference type="Proteomes" id="UP000658131">
    <property type="component" value="Unassembled WGS sequence"/>
</dbReference>
<dbReference type="PANTHER" id="PTHR32071">
    <property type="entry name" value="TRANSCRIPTIONAL REGULATORY PROTEIN"/>
    <property type="match status" value="1"/>
</dbReference>
<reference evidence="8 9" key="1">
    <citation type="submission" date="2020-08" db="EMBL/GenBank/DDBJ databases">
        <title>Genome public.</title>
        <authorList>
            <person name="Liu C."/>
            <person name="Sun Q."/>
        </authorList>
    </citation>
    <scope>NUCLEOTIDE SEQUENCE [LARGE SCALE GENOMIC DNA]</scope>
    <source>
        <strain evidence="8 9">BX1</strain>
    </source>
</reference>
<accession>A0ABR7NJV4</accession>
<keyword evidence="2" id="KW-0067">ATP-binding</keyword>
<organism evidence="8 9">
    <name type="scientific">Yanshouia hominis</name>
    <dbReference type="NCBI Taxonomy" id="2763673"/>
    <lineage>
        <taxon>Bacteria</taxon>
        <taxon>Bacillati</taxon>
        <taxon>Bacillota</taxon>
        <taxon>Clostridia</taxon>
        <taxon>Eubacteriales</taxon>
        <taxon>Oscillospiraceae</taxon>
        <taxon>Yanshouia</taxon>
    </lineage>
</organism>
<evidence type="ECO:0000259" key="7">
    <source>
        <dbReference type="PROSITE" id="PS50045"/>
    </source>
</evidence>
<evidence type="ECO:0000313" key="9">
    <source>
        <dbReference type="Proteomes" id="UP000658131"/>
    </source>
</evidence>
<dbReference type="InterPro" id="IPR025944">
    <property type="entry name" value="Sigma_54_int_dom_CS"/>
</dbReference>
<dbReference type="SUPFAM" id="SSF159800">
    <property type="entry name" value="PrpR receptor domain-like"/>
    <property type="match status" value="1"/>
</dbReference>
<feature type="domain" description="Sigma-54 factor interaction" evidence="7">
    <location>
        <begin position="326"/>
        <end position="552"/>
    </location>
</feature>
<evidence type="ECO:0000256" key="3">
    <source>
        <dbReference type="ARBA" id="ARBA00023015"/>
    </source>
</evidence>
<dbReference type="InterPro" id="IPR009057">
    <property type="entry name" value="Homeodomain-like_sf"/>
</dbReference>
<dbReference type="Pfam" id="PF02954">
    <property type="entry name" value="HTH_8"/>
    <property type="match status" value="1"/>
</dbReference>
<evidence type="ECO:0000256" key="2">
    <source>
        <dbReference type="ARBA" id="ARBA00022840"/>
    </source>
</evidence>
<dbReference type="Pfam" id="PF00158">
    <property type="entry name" value="Sigma54_activat"/>
    <property type="match status" value="1"/>
</dbReference>
<keyword evidence="4" id="KW-0238">DNA-binding</keyword>
<dbReference type="Gene3D" id="3.40.50.300">
    <property type="entry name" value="P-loop containing nucleotide triphosphate hydrolases"/>
    <property type="match status" value="1"/>
</dbReference>
<dbReference type="InterPro" id="IPR025662">
    <property type="entry name" value="Sigma_54_int_dom_ATP-bd_1"/>
</dbReference>
<sequence length="639" mass="71240">MQEIVWLTTHKPNVEFLTGVFAENQLEIGVLYSPLNDFFEAATSVIAEGTKVLISRGGAATELKKRVTVPVVDLKRTYIDFFGMIEKAYALTDRFALIGWYGDVRGFDRFREALGDSLRYFELVGSDLGNDEARIDEILEEVRRDGIRLVIGGGAVYRRAQEMGLQGIYTGLDREEALEAAEEARYLLRIAREQEYRYEAVSSIFNCVNDGIVSVDRQGYLTNINTLARQLLGVPAEGWRRRRLSEFITVPKLERTLEEGVELTNQIVLSGESRLVVSAQAIRLGGQSMGAVATLQRVDSIQKMENKIRASSIEKGLYAKKNFDDIVGGSEAMRRLKQKAMRFAATDSTVLITGESGTGKELFAQGIHNHSARHAAPFVALNCATLPESLLESELFGYVKGAFTGARNEGKPGVFELAHRGTLFLDEISEISPSVQARLLRVIQEKEVTRIGDDRVISVDVRILAASNKNLKEEIERGSFRSDLYYRLCVLPLHLCPLRERGDDVAEILRVLLRRGTHTQPAFTEGALRLLREYRWPGNVRELSNVAERLSLLYDGGSFDEAVVLEALYPGSEGPEQGTAGETAGGPRYRSSREIDRETALEALQKHHGSHAETARALGISTTTLWRRLREPAGRRKTT</sequence>
<dbReference type="InterPro" id="IPR003593">
    <property type="entry name" value="AAA+_ATPase"/>
</dbReference>
<comment type="caution">
    <text evidence="8">The sequence shown here is derived from an EMBL/GenBank/DDBJ whole genome shotgun (WGS) entry which is preliminary data.</text>
</comment>
<dbReference type="CDD" id="cd00009">
    <property type="entry name" value="AAA"/>
    <property type="match status" value="1"/>
</dbReference>
<name>A0ABR7NJV4_9FIRM</name>
<dbReference type="InterPro" id="IPR002078">
    <property type="entry name" value="Sigma_54_int"/>
</dbReference>
<keyword evidence="5" id="KW-0804">Transcription</keyword>
<protein>
    <submittedName>
        <fullName evidence="8">Sigma 54-interacting transcriptional regulator</fullName>
    </submittedName>
</protein>
<evidence type="ECO:0000256" key="4">
    <source>
        <dbReference type="ARBA" id="ARBA00023125"/>
    </source>
</evidence>
<evidence type="ECO:0000256" key="1">
    <source>
        <dbReference type="ARBA" id="ARBA00022741"/>
    </source>
</evidence>
<dbReference type="Gene3D" id="1.10.8.60">
    <property type="match status" value="1"/>
</dbReference>
<dbReference type="EMBL" id="JACRTB010000007">
    <property type="protein sequence ID" value="MBC8575923.1"/>
    <property type="molecule type" value="Genomic_DNA"/>
</dbReference>
<dbReference type="PROSITE" id="PS00688">
    <property type="entry name" value="SIGMA54_INTERACT_3"/>
    <property type="match status" value="1"/>
</dbReference>
<keyword evidence="3" id="KW-0805">Transcription regulation</keyword>
<dbReference type="PROSITE" id="PS00675">
    <property type="entry name" value="SIGMA54_INTERACT_1"/>
    <property type="match status" value="1"/>
</dbReference>
<dbReference type="InterPro" id="IPR002197">
    <property type="entry name" value="HTH_Fis"/>
</dbReference>
<dbReference type="SUPFAM" id="SSF52540">
    <property type="entry name" value="P-loop containing nucleoside triphosphate hydrolases"/>
    <property type="match status" value="1"/>
</dbReference>
<dbReference type="RefSeq" id="WP_262399491.1">
    <property type="nucleotide sequence ID" value="NZ_JACRTB010000007.1"/>
</dbReference>
<feature type="region of interest" description="Disordered" evidence="6">
    <location>
        <begin position="571"/>
        <end position="591"/>
    </location>
</feature>
<keyword evidence="9" id="KW-1185">Reference proteome</keyword>
<dbReference type="SMART" id="SM00382">
    <property type="entry name" value="AAA"/>
    <property type="match status" value="1"/>
</dbReference>
<dbReference type="InterPro" id="IPR027417">
    <property type="entry name" value="P-loop_NTPase"/>
</dbReference>
<dbReference type="PANTHER" id="PTHR32071:SF117">
    <property type="entry name" value="PTS-DEPENDENT DIHYDROXYACETONE KINASE OPERON REGULATORY PROTEIN-RELATED"/>
    <property type="match status" value="1"/>
</dbReference>
<evidence type="ECO:0000256" key="6">
    <source>
        <dbReference type="SAM" id="MobiDB-lite"/>
    </source>
</evidence>
<proteinExistence type="predicted"/>
<evidence type="ECO:0000256" key="5">
    <source>
        <dbReference type="ARBA" id="ARBA00023163"/>
    </source>
</evidence>
<gene>
    <name evidence="8" type="ORF">H8717_05785</name>
</gene>
<dbReference type="Gene3D" id="3.40.50.2300">
    <property type="match status" value="1"/>
</dbReference>
<evidence type="ECO:0000313" key="8">
    <source>
        <dbReference type="EMBL" id="MBC8575923.1"/>
    </source>
</evidence>